<evidence type="ECO:0000313" key="2">
    <source>
        <dbReference type="Proteomes" id="UP000002497"/>
    </source>
</evidence>
<evidence type="ECO:0008006" key="3">
    <source>
        <dbReference type="Google" id="ProtNLM"/>
    </source>
</evidence>
<dbReference type="EMBL" id="GL636496">
    <property type="protein sequence ID" value="EFW16677.1"/>
    <property type="molecule type" value="Genomic_DNA"/>
</dbReference>
<evidence type="ECO:0000313" key="1">
    <source>
        <dbReference type="EMBL" id="EFW16677.1"/>
    </source>
</evidence>
<reference evidence="2" key="2">
    <citation type="submission" date="2010-03" db="EMBL/GenBank/DDBJ databases">
        <title>The genome sequence of Coccidioides posadasii strain Silveira.</title>
        <authorList>
            <consortium name="The Broad Institute Genome Sequencing Center for Infectious Disease"/>
            <person name="Neafsey D."/>
            <person name="Orbach M."/>
            <person name="Henn M.R."/>
            <person name="Cole G.T."/>
            <person name="Galgiani J."/>
            <person name="Gardner M.J."/>
            <person name="Kirkland T.N."/>
            <person name="Taylor J.W."/>
            <person name="Young S.K."/>
            <person name="Zeng Q."/>
            <person name="Koehrsen M."/>
            <person name="Alvarado L."/>
            <person name="Berlin A."/>
            <person name="Borenstein D."/>
            <person name="Chapman S.B."/>
            <person name="Chen Z."/>
            <person name="Engels R."/>
            <person name="Freedman E."/>
            <person name="Gellesch M."/>
            <person name="Goldberg J."/>
            <person name="Griggs A."/>
            <person name="Gujja S."/>
            <person name="Heilman E."/>
            <person name="Heiman D."/>
            <person name="Howarth C."/>
            <person name="Jen D."/>
            <person name="Larson L."/>
            <person name="Mehta T."/>
            <person name="Neiman D."/>
            <person name="Park D."/>
            <person name="Pearson M."/>
            <person name="Richards J."/>
            <person name="Roberts A."/>
            <person name="Saif S."/>
            <person name="Shea T."/>
            <person name="Shenoy N."/>
            <person name="Sisk P."/>
            <person name="Stolte C."/>
            <person name="Sykes S."/>
            <person name="Walk T."/>
            <person name="White J."/>
            <person name="Yandava C."/>
            <person name="Haas B."/>
            <person name="Nusbaum C."/>
            <person name="Birren B."/>
        </authorList>
    </citation>
    <scope>NUCLEOTIDE SEQUENCE [LARGE SCALE GENOMIC DNA]</scope>
    <source>
        <strain evidence="2">RMSCC 757 / Silveira</strain>
    </source>
</reference>
<proteinExistence type="predicted"/>
<name>E9D9U6_COCPS</name>
<gene>
    <name evidence="1" type="ORF">CPSG_06636</name>
</gene>
<dbReference type="Proteomes" id="UP000002497">
    <property type="component" value="Unassembled WGS sequence"/>
</dbReference>
<dbReference type="STRING" id="443226.E9D9U6"/>
<organism evidence="2">
    <name type="scientific">Coccidioides posadasii (strain RMSCC 757 / Silveira)</name>
    <name type="common">Valley fever fungus</name>
    <dbReference type="NCBI Taxonomy" id="443226"/>
    <lineage>
        <taxon>Eukaryota</taxon>
        <taxon>Fungi</taxon>
        <taxon>Dikarya</taxon>
        <taxon>Ascomycota</taxon>
        <taxon>Pezizomycotina</taxon>
        <taxon>Eurotiomycetes</taxon>
        <taxon>Eurotiomycetidae</taxon>
        <taxon>Onygenales</taxon>
        <taxon>Onygenaceae</taxon>
        <taxon>Coccidioides</taxon>
    </lineage>
</organism>
<keyword evidence="2" id="KW-1185">Reference proteome</keyword>
<dbReference type="AlphaFoldDB" id="E9D9U6"/>
<dbReference type="InterPro" id="IPR011009">
    <property type="entry name" value="Kinase-like_dom_sf"/>
</dbReference>
<dbReference type="HOGENOM" id="CLU_2346526_0_0_1"/>
<accession>E9D9U6</accession>
<sequence length="97" mass="10504">MKCLKEPLCLRLKAHQENGDTVSSQEIQRCSLQIVECLLYIHSKEVLQAGIGSQNILLDMGISKLGPVAYAVDVPPGVTAIGGIGWFVCPLSRKAVR</sequence>
<dbReference type="Gene3D" id="1.10.510.10">
    <property type="entry name" value="Transferase(Phosphotransferase) domain 1"/>
    <property type="match status" value="1"/>
</dbReference>
<dbReference type="VEuPathDB" id="FungiDB:D8B26_007183"/>
<dbReference type="VEuPathDB" id="FungiDB:CPSG_06636"/>
<reference evidence="2" key="1">
    <citation type="journal article" date="2010" name="Genome Res.">
        <title>Population genomic sequencing of Coccidioides fungi reveals recent hybridization and transposon control.</title>
        <authorList>
            <person name="Neafsey D.E."/>
            <person name="Barker B.M."/>
            <person name="Sharpton T.J."/>
            <person name="Stajich J.E."/>
            <person name="Park D.J."/>
            <person name="Whiston E."/>
            <person name="Hung C.-Y."/>
            <person name="McMahan C."/>
            <person name="White J."/>
            <person name="Sykes S."/>
            <person name="Heiman D."/>
            <person name="Young S."/>
            <person name="Zeng Q."/>
            <person name="Abouelleil A."/>
            <person name="Aftuck L."/>
            <person name="Bessette D."/>
            <person name="Brown A."/>
            <person name="FitzGerald M."/>
            <person name="Lui A."/>
            <person name="Macdonald J.P."/>
            <person name="Priest M."/>
            <person name="Orbach M.J."/>
            <person name="Galgiani J.N."/>
            <person name="Kirkland T.N."/>
            <person name="Cole G.T."/>
            <person name="Birren B.W."/>
            <person name="Henn M.R."/>
            <person name="Taylor J.W."/>
            <person name="Rounsley S.D."/>
        </authorList>
    </citation>
    <scope>NUCLEOTIDE SEQUENCE [LARGE SCALE GENOMIC DNA]</scope>
    <source>
        <strain evidence="2">RMSCC 757 / Silveira</strain>
    </source>
</reference>
<protein>
    <recommendedName>
        <fullName evidence="3">Protein kinase domain-containing protein</fullName>
    </recommendedName>
</protein>
<dbReference type="SUPFAM" id="SSF56112">
    <property type="entry name" value="Protein kinase-like (PK-like)"/>
    <property type="match status" value="1"/>
</dbReference>